<dbReference type="EMBL" id="QWIR01000160">
    <property type="protein sequence ID" value="RMY84192.1"/>
    <property type="molecule type" value="Genomic_DNA"/>
</dbReference>
<evidence type="ECO:0008006" key="6">
    <source>
        <dbReference type="Google" id="ProtNLM"/>
    </source>
</evidence>
<dbReference type="VEuPathDB" id="FungiDB:BTJ68_12970"/>
<comment type="caution">
    <text evidence="4">The sequence shown here is derived from an EMBL/GenBank/DDBJ whole genome shotgun (WGS) entry which is preliminary data.</text>
</comment>
<keyword evidence="3" id="KW-0732">Signal</keyword>
<evidence type="ECO:0000313" key="4">
    <source>
        <dbReference type="EMBL" id="RMY84192.1"/>
    </source>
</evidence>
<keyword evidence="2" id="KW-0472">Membrane</keyword>
<evidence type="ECO:0000256" key="3">
    <source>
        <dbReference type="SAM" id="SignalP"/>
    </source>
</evidence>
<dbReference type="PANTHER" id="PTHR16861:SF4">
    <property type="entry name" value="SH3 DOMAIN PROTEIN (AFU_ORTHOLOGUE AFUA_1G13610)"/>
    <property type="match status" value="1"/>
</dbReference>
<proteinExistence type="predicted"/>
<feature type="transmembrane region" description="Helical" evidence="2">
    <location>
        <begin position="512"/>
        <end position="534"/>
    </location>
</feature>
<dbReference type="InterPro" id="IPR021109">
    <property type="entry name" value="Peptidase_aspartic_dom_sf"/>
</dbReference>
<dbReference type="Gene3D" id="2.40.70.10">
    <property type="entry name" value="Acid Proteases"/>
    <property type="match status" value="1"/>
</dbReference>
<evidence type="ECO:0000313" key="5">
    <source>
        <dbReference type="Proteomes" id="UP000268823"/>
    </source>
</evidence>
<feature type="compositionally biased region" description="Acidic residues" evidence="1">
    <location>
        <begin position="493"/>
        <end position="505"/>
    </location>
</feature>
<evidence type="ECO:0000256" key="1">
    <source>
        <dbReference type="SAM" id="MobiDB-lite"/>
    </source>
</evidence>
<organism evidence="4 5">
    <name type="scientific">Hortaea werneckii</name>
    <name type="common">Black yeast</name>
    <name type="synonym">Cladosporium werneckii</name>
    <dbReference type="NCBI Taxonomy" id="91943"/>
    <lineage>
        <taxon>Eukaryota</taxon>
        <taxon>Fungi</taxon>
        <taxon>Dikarya</taxon>
        <taxon>Ascomycota</taxon>
        <taxon>Pezizomycotina</taxon>
        <taxon>Dothideomycetes</taxon>
        <taxon>Dothideomycetidae</taxon>
        <taxon>Mycosphaerellales</taxon>
        <taxon>Teratosphaeriaceae</taxon>
        <taxon>Hortaea</taxon>
    </lineage>
</organism>
<feature type="region of interest" description="Disordered" evidence="1">
    <location>
        <begin position="485"/>
        <end position="508"/>
    </location>
</feature>
<dbReference type="PANTHER" id="PTHR16861">
    <property type="entry name" value="GLYCOPROTEIN 38"/>
    <property type="match status" value="1"/>
</dbReference>
<sequence length="625" mass="68018">MSFPLLFFVALSTLLGVVKGINHGASPLPISYGNNGSVGPDGQYRRCLHSSCAIKGLISYAVGPWWTIVQAVNYPDQFMTLLPSLSNNSLLINSTACLSQSAICPTPQPDQFFTWTDYEIENNKTPSEELQPDEWDEWYASLLNMSGTGQFFSERMNLHPEGDISVVNEMNYLVMGISNSYSAGFAGGAEYTFDTGFFSLYAEYDIFSWPDQASGFVWYNNRTLNDAYKLGYVPSVSYGLHVGSVVANVTPSLILGGYDSSRILTPPLISDSRSFSLTGISLNVTEGGNAYTSDQSLPLTGLLQANGSSVESMEVYPDPGLPYMYLPRETCDAIAEHLPVEYNSDFNLYFWNIEDENYHKILTSPHVLAFTFSAGSSETTIKIPLALMNLTLEYPLVSESTPYFPCSPWTPSRAPYHLGRSFLQGAFLGQNWNTSKLFLAQAPGPGYMSQTLKTIAYTDENIEPAPNAPSWDSTWSGTLTALQTEESQAPVADGEDAKEAEDSDDGVSGGGIAGIVVGVVAGVAIIAGALFWVLRRRRQNARSHTGGQEDARPYYATDSRSPSDGPTYYQDSPDFGSMDKGAATRETPIGHQIPMAEISANPDPVEMPTPPPQELAGSGPEEKNK</sequence>
<dbReference type="AlphaFoldDB" id="A0A3M7F5X7"/>
<accession>A0A3M7F5X7</accession>
<dbReference type="OrthoDB" id="4074350at2759"/>
<keyword evidence="2" id="KW-0812">Transmembrane</keyword>
<dbReference type="SUPFAM" id="SSF50630">
    <property type="entry name" value="Acid proteases"/>
    <property type="match status" value="1"/>
</dbReference>
<name>A0A3M7F5X7_HORWE</name>
<feature type="chain" id="PRO_5018225416" description="Peptidase A1 domain-containing protein" evidence="3">
    <location>
        <begin position="21"/>
        <end position="625"/>
    </location>
</feature>
<gene>
    <name evidence="4" type="ORF">D0861_07082</name>
</gene>
<protein>
    <recommendedName>
        <fullName evidence="6">Peptidase A1 domain-containing protein</fullName>
    </recommendedName>
</protein>
<keyword evidence="2" id="KW-1133">Transmembrane helix</keyword>
<reference evidence="4 5" key="1">
    <citation type="journal article" date="2018" name="BMC Genomics">
        <title>Genomic evidence for intraspecific hybridization in a clonal and extremely halotolerant yeast.</title>
        <authorList>
            <person name="Gostincar C."/>
            <person name="Stajich J.E."/>
            <person name="Zupancic J."/>
            <person name="Zalar P."/>
            <person name="Gunde-Cimerman N."/>
        </authorList>
    </citation>
    <scope>NUCLEOTIDE SEQUENCE [LARGE SCALE GENOMIC DNA]</scope>
    <source>
        <strain evidence="4 5">EXF-2788</strain>
    </source>
</reference>
<feature type="signal peptide" evidence="3">
    <location>
        <begin position="1"/>
        <end position="20"/>
    </location>
</feature>
<evidence type="ECO:0000256" key="2">
    <source>
        <dbReference type="SAM" id="Phobius"/>
    </source>
</evidence>
<feature type="region of interest" description="Disordered" evidence="1">
    <location>
        <begin position="539"/>
        <end position="625"/>
    </location>
</feature>
<dbReference type="Proteomes" id="UP000268823">
    <property type="component" value="Unassembled WGS sequence"/>
</dbReference>